<evidence type="ECO:0000313" key="2">
    <source>
        <dbReference type="Proteomes" id="UP000800200"/>
    </source>
</evidence>
<dbReference type="AlphaFoldDB" id="A0A6A6DKV5"/>
<reference evidence="1" key="1">
    <citation type="journal article" date="2020" name="Stud. Mycol.">
        <title>101 Dothideomycetes genomes: a test case for predicting lifestyles and emergence of pathogens.</title>
        <authorList>
            <person name="Haridas S."/>
            <person name="Albert R."/>
            <person name="Binder M."/>
            <person name="Bloem J."/>
            <person name="Labutti K."/>
            <person name="Salamov A."/>
            <person name="Andreopoulos B."/>
            <person name="Baker S."/>
            <person name="Barry K."/>
            <person name="Bills G."/>
            <person name="Bluhm B."/>
            <person name="Cannon C."/>
            <person name="Castanera R."/>
            <person name="Culley D."/>
            <person name="Daum C."/>
            <person name="Ezra D."/>
            <person name="Gonzalez J."/>
            <person name="Henrissat B."/>
            <person name="Kuo A."/>
            <person name="Liang C."/>
            <person name="Lipzen A."/>
            <person name="Lutzoni F."/>
            <person name="Magnuson J."/>
            <person name="Mondo S."/>
            <person name="Nolan M."/>
            <person name="Ohm R."/>
            <person name="Pangilinan J."/>
            <person name="Park H.-J."/>
            <person name="Ramirez L."/>
            <person name="Alfaro M."/>
            <person name="Sun H."/>
            <person name="Tritt A."/>
            <person name="Yoshinaga Y."/>
            <person name="Zwiers L.-H."/>
            <person name="Turgeon B."/>
            <person name="Goodwin S."/>
            <person name="Spatafora J."/>
            <person name="Crous P."/>
            <person name="Grigoriev I."/>
        </authorList>
    </citation>
    <scope>NUCLEOTIDE SEQUENCE</scope>
    <source>
        <strain evidence="1">CBS 207.26</strain>
    </source>
</reference>
<feature type="non-terminal residue" evidence="1">
    <location>
        <position position="1"/>
    </location>
</feature>
<dbReference type="InterPro" id="IPR036770">
    <property type="entry name" value="Ankyrin_rpt-contain_sf"/>
</dbReference>
<sequence length="56" mass="5962">LLDHGADPNFGDKAARVPLRYVGRCGHPELVSKLINCGAKVHSKSMFGSTALHFAA</sequence>
<dbReference type="Proteomes" id="UP000800200">
    <property type="component" value="Unassembled WGS sequence"/>
</dbReference>
<dbReference type="SUPFAM" id="SSF48403">
    <property type="entry name" value="Ankyrin repeat"/>
    <property type="match status" value="1"/>
</dbReference>
<evidence type="ECO:0000313" key="1">
    <source>
        <dbReference type="EMBL" id="KAF2178560.1"/>
    </source>
</evidence>
<proteinExistence type="predicted"/>
<organism evidence="1 2">
    <name type="scientific">Zopfia rhizophila CBS 207.26</name>
    <dbReference type="NCBI Taxonomy" id="1314779"/>
    <lineage>
        <taxon>Eukaryota</taxon>
        <taxon>Fungi</taxon>
        <taxon>Dikarya</taxon>
        <taxon>Ascomycota</taxon>
        <taxon>Pezizomycotina</taxon>
        <taxon>Dothideomycetes</taxon>
        <taxon>Dothideomycetes incertae sedis</taxon>
        <taxon>Zopfiaceae</taxon>
        <taxon>Zopfia</taxon>
    </lineage>
</organism>
<protein>
    <submittedName>
        <fullName evidence="1">Uncharacterized protein</fullName>
    </submittedName>
</protein>
<dbReference type="OrthoDB" id="341259at2759"/>
<dbReference type="Gene3D" id="1.25.40.20">
    <property type="entry name" value="Ankyrin repeat-containing domain"/>
    <property type="match status" value="1"/>
</dbReference>
<dbReference type="EMBL" id="ML994674">
    <property type="protein sequence ID" value="KAF2178560.1"/>
    <property type="molecule type" value="Genomic_DNA"/>
</dbReference>
<accession>A0A6A6DKV5</accession>
<gene>
    <name evidence="1" type="ORF">K469DRAFT_534930</name>
</gene>
<feature type="non-terminal residue" evidence="1">
    <location>
        <position position="56"/>
    </location>
</feature>
<keyword evidence="2" id="KW-1185">Reference proteome</keyword>
<name>A0A6A6DKV5_9PEZI</name>